<feature type="transmembrane region" description="Helical" evidence="1">
    <location>
        <begin position="157"/>
        <end position="180"/>
    </location>
</feature>
<reference evidence="2 3" key="1">
    <citation type="submission" date="2024-09" db="EMBL/GenBank/DDBJ databases">
        <title>Chromosome-scale assembly of Riccia sorocarpa.</title>
        <authorList>
            <person name="Paukszto L."/>
        </authorList>
    </citation>
    <scope>NUCLEOTIDE SEQUENCE [LARGE SCALE GENOMIC DNA]</scope>
    <source>
        <strain evidence="2">LP-2024</strain>
        <tissue evidence="2">Aerial parts of the thallus</tissue>
    </source>
</reference>
<protein>
    <submittedName>
        <fullName evidence="2">Uncharacterized protein</fullName>
    </submittedName>
</protein>
<proteinExistence type="predicted"/>
<gene>
    <name evidence="2" type="ORF">R1sor_004408</name>
</gene>
<evidence type="ECO:0000313" key="3">
    <source>
        <dbReference type="Proteomes" id="UP001633002"/>
    </source>
</evidence>
<accession>A0ABD3HJJ0</accession>
<evidence type="ECO:0000256" key="1">
    <source>
        <dbReference type="SAM" id="Phobius"/>
    </source>
</evidence>
<keyword evidence="1" id="KW-1133">Transmembrane helix</keyword>
<dbReference type="Proteomes" id="UP001633002">
    <property type="component" value="Unassembled WGS sequence"/>
</dbReference>
<keyword evidence="1" id="KW-0472">Membrane</keyword>
<dbReference type="EMBL" id="JBJQOH010000003">
    <property type="protein sequence ID" value="KAL3690757.1"/>
    <property type="molecule type" value="Genomic_DNA"/>
</dbReference>
<keyword evidence="3" id="KW-1185">Reference proteome</keyword>
<dbReference type="InterPro" id="IPR021434">
    <property type="entry name" value="DUF3082"/>
</dbReference>
<feature type="transmembrane region" description="Helical" evidence="1">
    <location>
        <begin position="99"/>
        <end position="117"/>
    </location>
</feature>
<sequence>MAAASRMIQIPRSSRLLVRESRLLGLSEKRDSRLAEVRCALDEFPFQNGPIEPAKPKFSRDPHTDLSFIPVSDPAAAPKKSQRIKIRSRRRRNRPWKKATPAQAIVGSIVGGFWAVLAHKATSFGYEHLASHPVAHDLPLGLTTSVNSMLISAVTGFGWLAVCLFGVTSLGLALLAVKLLTAPKLPPQ</sequence>
<keyword evidence="1" id="KW-0812">Transmembrane</keyword>
<dbReference type="Pfam" id="PF11282">
    <property type="entry name" value="DUF3082"/>
    <property type="match status" value="1"/>
</dbReference>
<dbReference type="AlphaFoldDB" id="A0ABD3HJJ0"/>
<name>A0ABD3HJJ0_9MARC</name>
<organism evidence="2 3">
    <name type="scientific">Riccia sorocarpa</name>
    <dbReference type="NCBI Taxonomy" id="122646"/>
    <lineage>
        <taxon>Eukaryota</taxon>
        <taxon>Viridiplantae</taxon>
        <taxon>Streptophyta</taxon>
        <taxon>Embryophyta</taxon>
        <taxon>Marchantiophyta</taxon>
        <taxon>Marchantiopsida</taxon>
        <taxon>Marchantiidae</taxon>
        <taxon>Marchantiales</taxon>
        <taxon>Ricciaceae</taxon>
        <taxon>Riccia</taxon>
    </lineage>
</organism>
<evidence type="ECO:0000313" key="2">
    <source>
        <dbReference type="EMBL" id="KAL3690757.1"/>
    </source>
</evidence>
<comment type="caution">
    <text evidence="2">The sequence shown here is derived from an EMBL/GenBank/DDBJ whole genome shotgun (WGS) entry which is preliminary data.</text>
</comment>